<feature type="region of interest" description="Disordered" evidence="1">
    <location>
        <begin position="31"/>
        <end position="57"/>
    </location>
</feature>
<accession>A0A2T0MI99</accession>
<gene>
    <name evidence="3" type="ORF">CLV81_1315</name>
</gene>
<proteinExistence type="predicted"/>
<dbReference type="EMBL" id="PVYX01000001">
    <property type="protein sequence ID" value="PRX57312.1"/>
    <property type="molecule type" value="Genomic_DNA"/>
</dbReference>
<dbReference type="AlphaFoldDB" id="A0A2T0MI99"/>
<evidence type="ECO:0000256" key="1">
    <source>
        <dbReference type="SAM" id="MobiDB-lite"/>
    </source>
</evidence>
<feature type="compositionally biased region" description="Acidic residues" evidence="1">
    <location>
        <begin position="42"/>
        <end position="56"/>
    </location>
</feature>
<evidence type="ECO:0000313" key="3">
    <source>
        <dbReference type="EMBL" id="PRX57312.1"/>
    </source>
</evidence>
<protein>
    <recommendedName>
        <fullName evidence="5">Lipocalin-like protein</fullName>
    </recommendedName>
</protein>
<feature type="signal peptide" evidence="2">
    <location>
        <begin position="1"/>
        <end position="27"/>
    </location>
</feature>
<evidence type="ECO:0000256" key="2">
    <source>
        <dbReference type="SAM" id="SignalP"/>
    </source>
</evidence>
<reference evidence="3 4" key="1">
    <citation type="submission" date="2018-03" db="EMBL/GenBank/DDBJ databases">
        <title>Genomic Encyclopedia of Archaeal and Bacterial Type Strains, Phase II (KMG-II): from individual species to whole genera.</title>
        <authorList>
            <person name="Goeker M."/>
        </authorList>
    </citation>
    <scope>NUCLEOTIDE SEQUENCE [LARGE SCALE GENOMIC DNA]</scope>
    <source>
        <strain evidence="3 4">DSM 25027</strain>
    </source>
</reference>
<feature type="chain" id="PRO_5015417278" description="Lipocalin-like protein" evidence="2">
    <location>
        <begin position="28"/>
        <end position="332"/>
    </location>
</feature>
<evidence type="ECO:0008006" key="5">
    <source>
        <dbReference type="Google" id="ProtNLM"/>
    </source>
</evidence>
<dbReference type="PROSITE" id="PS51257">
    <property type="entry name" value="PROKAR_LIPOPROTEIN"/>
    <property type="match status" value="1"/>
</dbReference>
<organism evidence="3 4">
    <name type="scientific">Flagellimonas meridianipacifica</name>
    <dbReference type="NCBI Taxonomy" id="1080225"/>
    <lineage>
        <taxon>Bacteria</taxon>
        <taxon>Pseudomonadati</taxon>
        <taxon>Bacteroidota</taxon>
        <taxon>Flavobacteriia</taxon>
        <taxon>Flavobacteriales</taxon>
        <taxon>Flavobacteriaceae</taxon>
        <taxon>Flagellimonas</taxon>
    </lineage>
</organism>
<dbReference type="Proteomes" id="UP000237640">
    <property type="component" value="Unassembled WGS sequence"/>
</dbReference>
<dbReference type="OrthoDB" id="9848149at2"/>
<comment type="caution">
    <text evidence="3">The sequence shown here is derived from an EMBL/GenBank/DDBJ whole genome shotgun (WGS) entry which is preliminary data.</text>
</comment>
<sequence length="332" mass="37336">MLNFKTLRALYAIVLFSFVFLSISCESDTEESQPDQMTVSQNDEDENQEGSEENETIETISDLSLIGSWRNVDFGSEDVAMSFTLDSLGSISYYRKNQLTGKFEKLEIESDEISVSDNILTFLKSDLCESPLDSIYEIKNDTLFLPLQRYNWNGKDRFVPVEFDTYEGTTRPTSSMKATITANFPAGAVTYNHDASSDFELISGFYSDLSNNLFSFADNEFGCHVPAEQSSQIFLSTTELITGIGNYDLNWIQLQLPDFDEDFSTVGINTFDGLQSPLVSGGLEVTLYEELDDLRRIIGTFSFVLEADFSGEKYTVELTDGSFEVFLRPNPS</sequence>
<dbReference type="RefSeq" id="WP_106144210.1">
    <property type="nucleotide sequence ID" value="NZ_PVYX01000001.1"/>
</dbReference>
<keyword evidence="2" id="KW-0732">Signal</keyword>
<keyword evidence="4" id="KW-1185">Reference proteome</keyword>
<name>A0A2T0MI99_9FLAO</name>
<evidence type="ECO:0000313" key="4">
    <source>
        <dbReference type="Proteomes" id="UP000237640"/>
    </source>
</evidence>